<dbReference type="PANTHER" id="PTHR30469:SF15">
    <property type="entry name" value="HLYD FAMILY OF SECRETION PROTEINS"/>
    <property type="match status" value="1"/>
</dbReference>
<protein>
    <submittedName>
        <fullName evidence="3">Efflux RND transporter periplasmic adaptor subunit</fullName>
    </submittedName>
</protein>
<dbReference type="InterPro" id="IPR006143">
    <property type="entry name" value="RND_pump_MFP"/>
</dbReference>
<dbReference type="InterPro" id="IPR058625">
    <property type="entry name" value="MdtA-like_BSH"/>
</dbReference>
<evidence type="ECO:0000313" key="3">
    <source>
        <dbReference type="EMBL" id="AUN33897.1"/>
    </source>
</evidence>
<geneLocation type="plasmid" evidence="3 4">
    <name>unnamed3</name>
</geneLocation>
<evidence type="ECO:0000313" key="4">
    <source>
        <dbReference type="Proteomes" id="UP000234752"/>
    </source>
</evidence>
<proteinExistence type="inferred from homology"/>
<feature type="domain" description="Multidrug resistance protein MdtA-like barrel-sandwich hybrid" evidence="2">
    <location>
        <begin position="63"/>
        <end position="178"/>
    </location>
</feature>
<keyword evidence="4" id="KW-1185">Reference proteome</keyword>
<evidence type="ECO:0000256" key="1">
    <source>
        <dbReference type="ARBA" id="ARBA00009477"/>
    </source>
</evidence>
<comment type="similarity">
    <text evidence="1">Belongs to the membrane fusion protein (MFP) (TC 8.A.1) family.</text>
</comment>
<dbReference type="GO" id="GO:1990281">
    <property type="term" value="C:efflux pump complex"/>
    <property type="evidence" value="ECO:0007669"/>
    <property type="project" value="TreeGrafter"/>
</dbReference>
<dbReference type="Gene3D" id="2.40.30.170">
    <property type="match status" value="1"/>
</dbReference>
<reference evidence="3 4" key="1">
    <citation type="submission" date="2017-12" db="EMBL/GenBank/DDBJ databases">
        <title>Genomes of bacteria within cyanobacterial aggregates.</title>
        <authorList>
            <person name="Cai H."/>
        </authorList>
    </citation>
    <scope>NUCLEOTIDE SEQUENCE [LARGE SCALE GENOMIC DNA]</scope>
    <source>
        <strain evidence="3 4">TH16</strain>
        <plasmid evidence="3 4">unnamed3</plasmid>
    </source>
</reference>
<accession>A0A2K9NLE8</accession>
<evidence type="ECO:0000259" key="2">
    <source>
        <dbReference type="Pfam" id="PF25917"/>
    </source>
</evidence>
<sequence length="268" mass="28716">MRECVLPTCLFRVVRTSLCLIAGVVTLPAYTQQAPVPPPPGAILSAGTEIRVQIRARQHAILSAEMAGKIVELPFRDGETFRKGDRLVTFDCAAQRARQDQAAAAAQAASRKREVSAKLNQLNSISQLELAVAESAEAQAKAELALTGVMVQRCSITAPYDGRVSEVQVQRYAFAAEGAPLIGIYDSSQYDIEMIVPSAWLAWLKPGLSFPLRVDETGSDHQAEITRLSGAVDPVSQSVRVYGRIKGSIEQLRPGMSGSASLAVGKAP</sequence>
<dbReference type="GO" id="GO:0015562">
    <property type="term" value="F:efflux transmembrane transporter activity"/>
    <property type="evidence" value="ECO:0007669"/>
    <property type="project" value="TreeGrafter"/>
</dbReference>
<dbReference type="EMBL" id="CP025615">
    <property type="protein sequence ID" value="AUN33897.1"/>
    <property type="molecule type" value="Genomic_DNA"/>
</dbReference>
<dbReference type="SUPFAM" id="SSF111369">
    <property type="entry name" value="HlyD-like secretion proteins"/>
    <property type="match status" value="1"/>
</dbReference>
<dbReference type="Gene3D" id="2.40.50.100">
    <property type="match status" value="1"/>
</dbReference>
<dbReference type="PANTHER" id="PTHR30469">
    <property type="entry name" value="MULTIDRUG RESISTANCE PROTEIN MDTA"/>
    <property type="match status" value="1"/>
</dbReference>
<name>A0A2K9NLE8_9PROT</name>
<dbReference type="NCBIfam" id="TIGR01730">
    <property type="entry name" value="RND_mfp"/>
    <property type="match status" value="1"/>
</dbReference>
<dbReference type="KEGG" id="ncb:C0V82_26130"/>
<dbReference type="AlphaFoldDB" id="A0A2K9NLE8"/>
<dbReference type="Pfam" id="PF25917">
    <property type="entry name" value="BSH_RND"/>
    <property type="match status" value="1"/>
</dbReference>
<keyword evidence="3" id="KW-0614">Plasmid</keyword>
<dbReference type="Proteomes" id="UP000234752">
    <property type="component" value="Plasmid unnamed3"/>
</dbReference>
<gene>
    <name evidence="3" type="ORF">C0V82_26130</name>
</gene>
<organism evidence="3 4">
    <name type="scientific">Niveispirillum cyanobacteriorum</name>
    <dbReference type="NCBI Taxonomy" id="1612173"/>
    <lineage>
        <taxon>Bacteria</taxon>
        <taxon>Pseudomonadati</taxon>
        <taxon>Pseudomonadota</taxon>
        <taxon>Alphaproteobacteria</taxon>
        <taxon>Rhodospirillales</taxon>
        <taxon>Azospirillaceae</taxon>
        <taxon>Niveispirillum</taxon>
    </lineage>
</organism>